<keyword evidence="2" id="KW-1185">Reference proteome</keyword>
<dbReference type="AlphaFoldDB" id="A0AAV4CY94"/>
<name>A0AAV4CY94_9GAST</name>
<evidence type="ECO:0000313" key="2">
    <source>
        <dbReference type="Proteomes" id="UP000735302"/>
    </source>
</evidence>
<dbReference type="Proteomes" id="UP000735302">
    <property type="component" value="Unassembled WGS sequence"/>
</dbReference>
<proteinExistence type="predicted"/>
<gene>
    <name evidence="1" type="ORF">PoB_006340400</name>
</gene>
<accession>A0AAV4CY94</accession>
<evidence type="ECO:0000313" key="1">
    <source>
        <dbReference type="EMBL" id="GFO36899.1"/>
    </source>
</evidence>
<protein>
    <submittedName>
        <fullName evidence="1">Uncharacterized protein</fullName>
    </submittedName>
</protein>
<dbReference type="EMBL" id="BLXT01007159">
    <property type="protein sequence ID" value="GFO36899.1"/>
    <property type="molecule type" value="Genomic_DNA"/>
</dbReference>
<reference evidence="1 2" key="1">
    <citation type="journal article" date="2021" name="Elife">
        <title>Chloroplast acquisition without the gene transfer in kleptoplastic sea slugs, Plakobranchus ocellatus.</title>
        <authorList>
            <person name="Maeda T."/>
            <person name="Takahashi S."/>
            <person name="Yoshida T."/>
            <person name="Shimamura S."/>
            <person name="Takaki Y."/>
            <person name="Nagai Y."/>
            <person name="Toyoda A."/>
            <person name="Suzuki Y."/>
            <person name="Arimoto A."/>
            <person name="Ishii H."/>
            <person name="Satoh N."/>
            <person name="Nishiyama T."/>
            <person name="Hasebe M."/>
            <person name="Maruyama T."/>
            <person name="Minagawa J."/>
            <person name="Obokata J."/>
            <person name="Shigenobu S."/>
        </authorList>
    </citation>
    <scope>NUCLEOTIDE SEQUENCE [LARGE SCALE GENOMIC DNA]</scope>
</reference>
<sequence length="68" mass="7899">MTVLESDPRVSPWNEYKYQNQEVECQTLRVLAERLVSRGVPLTLQLSSNVVNNNEYLSYSKLVAECRH</sequence>
<organism evidence="1 2">
    <name type="scientific">Plakobranchus ocellatus</name>
    <dbReference type="NCBI Taxonomy" id="259542"/>
    <lineage>
        <taxon>Eukaryota</taxon>
        <taxon>Metazoa</taxon>
        <taxon>Spiralia</taxon>
        <taxon>Lophotrochozoa</taxon>
        <taxon>Mollusca</taxon>
        <taxon>Gastropoda</taxon>
        <taxon>Heterobranchia</taxon>
        <taxon>Euthyneura</taxon>
        <taxon>Panpulmonata</taxon>
        <taxon>Sacoglossa</taxon>
        <taxon>Placobranchoidea</taxon>
        <taxon>Plakobranchidae</taxon>
        <taxon>Plakobranchus</taxon>
    </lineage>
</organism>
<comment type="caution">
    <text evidence="1">The sequence shown here is derived from an EMBL/GenBank/DDBJ whole genome shotgun (WGS) entry which is preliminary data.</text>
</comment>